<gene>
    <name evidence="2" type="ORF">ACFYXQ_20870</name>
</gene>
<feature type="region of interest" description="Disordered" evidence="1">
    <location>
        <begin position="113"/>
        <end position="176"/>
    </location>
</feature>
<feature type="compositionally biased region" description="Basic and acidic residues" evidence="1">
    <location>
        <begin position="113"/>
        <end position="122"/>
    </location>
</feature>
<keyword evidence="3" id="KW-1185">Reference proteome</keyword>
<accession>A0ABW6S1U7</accession>
<evidence type="ECO:0000313" key="2">
    <source>
        <dbReference type="EMBL" id="MFF3570232.1"/>
    </source>
</evidence>
<feature type="compositionally biased region" description="Low complexity" evidence="1">
    <location>
        <begin position="123"/>
        <end position="144"/>
    </location>
</feature>
<proteinExistence type="predicted"/>
<evidence type="ECO:0000256" key="1">
    <source>
        <dbReference type="SAM" id="MobiDB-lite"/>
    </source>
</evidence>
<dbReference type="RefSeq" id="WP_040821624.1">
    <property type="nucleotide sequence ID" value="NZ_JBIAQY010000007.1"/>
</dbReference>
<dbReference type="Proteomes" id="UP001601992">
    <property type="component" value="Unassembled WGS sequence"/>
</dbReference>
<name>A0ABW6S1U7_9NOCA</name>
<comment type="caution">
    <text evidence="2">The sequence shown here is derived from an EMBL/GenBank/DDBJ whole genome shotgun (WGS) entry which is preliminary data.</text>
</comment>
<organism evidence="2 3">
    <name type="scientific">Nocardia jiangxiensis</name>
    <dbReference type="NCBI Taxonomy" id="282685"/>
    <lineage>
        <taxon>Bacteria</taxon>
        <taxon>Bacillati</taxon>
        <taxon>Actinomycetota</taxon>
        <taxon>Actinomycetes</taxon>
        <taxon>Mycobacteriales</taxon>
        <taxon>Nocardiaceae</taxon>
        <taxon>Nocardia</taxon>
    </lineage>
</organism>
<dbReference type="EMBL" id="JBIAQY010000007">
    <property type="protein sequence ID" value="MFF3570232.1"/>
    <property type="molecule type" value="Genomic_DNA"/>
</dbReference>
<protein>
    <submittedName>
        <fullName evidence="2">Uncharacterized protein</fullName>
    </submittedName>
</protein>
<sequence>MPDYRGPCRITVTSVEALWPQRVAVRVGDQSHTYAAVLPGTPGASCGIDEESWELLLQHWVDGSWRSNIRLIIDDWITDGNVERQVIHSKDHDWPEDRAERNLVVTLERDIEVDRSRDRDRPTAAPRASVTASDQQSPQQYSSPLRAASAAHRATPRHTGPVVRPTRSDPAAGTGR</sequence>
<evidence type="ECO:0000313" key="3">
    <source>
        <dbReference type="Proteomes" id="UP001601992"/>
    </source>
</evidence>
<reference evidence="2 3" key="1">
    <citation type="submission" date="2024-10" db="EMBL/GenBank/DDBJ databases">
        <title>The Natural Products Discovery Center: Release of the First 8490 Sequenced Strains for Exploring Actinobacteria Biosynthetic Diversity.</title>
        <authorList>
            <person name="Kalkreuter E."/>
            <person name="Kautsar S.A."/>
            <person name="Yang D."/>
            <person name="Bader C.D."/>
            <person name="Teijaro C.N."/>
            <person name="Fluegel L."/>
            <person name="Davis C.M."/>
            <person name="Simpson J.R."/>
            <person name="Lauterbach L."/>
            <person name="Steele A.D."/>
            <person name="Gui C."/>
            <person name="Meng S."/>
            <person name="Li G."/>
            <person name="Viehrig K."/>
            <person name="Ye F."/>
            <person name="Su P."/>
            <person name="Kiefer A.F."/>
            <person name="Nichols A."/>
            <person name="Cepeda A.J."/>
            <person name="Yan W."/>
            <person name="Fan B."/>
            <person name="Jiang Y."/>
            <person name="Adhikari A."/>
            <person name="Zheng C.-J."/>
            <person name="Schuster L."/>
            <person name="Cowan T.M."/>
            <person name="Smanski M.J."/>
            <person name="Chevrette M.G."/>
            <person name="De Carvalho L.P.S."/>
            <person name="Shen B."/>
        </authorList>
    </citation>
    <scope>NUCLEOTIDE SEQUENCE [LARGE SCALE GENOMIC DNA]</scope>
    <source>
        <strain evidence="2 3">NPDC002593</strain>
    </source>
</reference>